<dbReference type="RefSeq" id="WP_156900735.1">
    <property type="nucleotide sequence ID" value="NZ_CP091521.1"/>
</dbReference>
<evidence type="ECO:0008006" key="4">
    <source>
        <dbReference type="Google" id="ProtNLM"/>
    </source>
</evidence>
<protein>
    <recommendedName>
        <fullName evidence="4">DUF1311 domain-containing protein</fullName>
    </recommendedName>
</protein>
<evidence type="ECO:0000313" key="3">
    <source>
        <dbReference type="Proteomes" id="UP000831534"/>
    </source>
</evidence>
<organism evidence="2 3">
    <name type="scientific">Conchiformibius kuhniae</name>
    <dbReference type="NCBI Taxonomy" id="211502"/>
    <lineage>
        <taxon>Bacteria</taxon>
        <taxon>Pseudomonadati</taxon>
        <taxon>Pseudomonadota</taxon>
        <taxon>Betaproteobacteria</taxon>
        <taxon>Neisseriales</taxon>
        <taxon>Neisseriaceae</taxon>
        <taxon>Conchiformibius</taxon>
    </lineage>
</organism>
<name>A0A8T9MWV4_9NEIS</name>
<dbReference type="AlphaFoldDB" id="A0A8T9MWV4"/>
<accession>A0A8T9MWV4</accession>
<keyword evidence="1" id="KW-0732">Signal</keyword>
<keyword evidence="3" id="KW-1185">Reference proteome</keyword>
<gene>
    <name evidence="2" type="ORF">LVJ77_03820</name>
</gene>
<sequence>MKRLWLIGILFFSGQFLFAHNGTSITTEKQSIAFNMLTCMVSSQNSMRGQEQCRREAAERLEQVGSKLIESLADSETDVLKSSSIRRDAKTFKDAIHQCGYFVSLYKSVPEQSAWIAKCKLSRAKEFVEYFEDLPDRYPNHAVLTEQIKYEIGLADWKDGLTKTAKLNNRLSDSGQAKIEVPSQVASTSVFNSDTNVGIRLGEKTRCIDFYYTKNGEKRRCPTPVVYQPASSYSGYGTVHVRGYYRKDGTYVRPHTRSRRR</sequence>
<evidence type="ECO:0000313" key="2">
    <source>
        <dbReference type="EMBL" id="UOP05335.2"/>
    </source>
</evidence>
<feature type="chain" id="PRO_5044835650" description="DUF1311 domain-containing protein" evidence="1">
    <location>
        <begin position="20"/>
        <end position="261"/>
    </location>
</feature>
<proteinExistence type="predicted"/>
<evidence type="ECO:0000256" key="1">
    <source>
        <dbReference type="SAM" id="SignalP"/>
    </source>
</evidence>
<dbReference type="EMBL" id="CP091521">
    <property type="protein sequence ID" value="UOP05335.2"/>
    <property type="molecule type" value="Genomic_DNA"/>
</dbReference>
<dbReference type="KEGG" id="ckh:LVJ77_03820"/>
<dbReference type="Proteomes" id="UP000831534">
    <property type="component" value="Chromosome"/>
</dbReference>
<reference evidence="2" key="1">
    <citation type="journal article" date="2022" name="Res Sq">
        <title>Evolution of multicellular longitudinally dividing oral cavity symbionts (Neisseriaceae).</title>
        <authorList>
            <person name="Nyongesa S."/>
            <person name="Weber P."/>
            <person name="Bernet E."/>
            <person name="Pullido F."/>
            <person name="Nieckarz M."/>
            <person name="Delaby M."/>
            <person name="Nieves C."/>
            <person name="Viehboeck T."/>
            <person name="Krause N."/>
            <person name="Rivera-Millot A."/>
            <person name="Nakamura A."/>
            <person name="Vischer N."/>
            <person name="VanNieuwenhze M."/>
            <person name="Brun Y."/>
            <person name="Cava F."/>
            <person name="Bulgheresi S."/>
            <person name="Veyrier F."/>
        </authorList>
    </citation>
    <scope>NUCLEOTIDE SEQUENCE</scope>
    <source>
        <strain evidence="2">17694</strain>
    </source>
</reference>
<reference evidence="2" key="2">
    <citation type="submission" date="2024-09" db="EMBL/GenBank/DDBJ databases">
        <authorList>
            <person name="Veyrier F.J."/>
        </authorList>
    </citation>
    <scope>NUCLEOTIDE SEQUENCE</scope>
    <source>
        <strain evidence="2">17694</strain>
    </source>
</reference>
<feature type="signal peptide" evidence="1">
    <location>
        <begin position="1"/>
        <end position="19"/>
    </location>
</feature>